<gene>
    <name evidence="2" type="ORF">BS47DRAFT_1360440</name>
</gene>
<dbReference type="AlphaFoldDB" id="A0A9P6B244"/>
<protein>
    <submittedName>
        <fullName evidence="2">Uncharacterized protein</fullName>
    </submittedName>
</protein>
<feature type="region of interest" description="Disordered" evidence="1">
    <location>
        <begin position="294"/>
        <end position="314"/>
    </location>
</feature>
<name>A0A9P6B244_9AGAM</name>
<feature type="region of interest" description="Disordered" evidence="1">
    <location>
        <begin position="187"/>
        <end position="208"/>
    </location>
</feature>
<evidence type="ECO:0000313" key="2">
    <source>
        <dbReference type="EMBL" id="KAF9516251.1"/>
    </source>
</evidence>
<keyword evidence="3" id="KW-1185">Reference proteome</keyword>
<feature type="region of interest" description="Disordered" evidence="1">
    <location>
        <begin position="331"/>
        <end position="351"/>
    </location>
</feature>
<organism evidence="2 3">
    <name type="scientific">Hydnum rufescens UP504</name>
    <dbReference type="NCBI Taxonomy" id="1448309"/>
    <lineage>
        <taxon>Eukaryota</taxon>
        <taxon>Fungi</taxon>
        <taxon>Dikarya</taxon>
        <taxon>Basidiomycota</taxon>
        <taxon>Agaricomycotina</taxon>
        <taxon>Agaricomycetes</taxon>
        <taxon>Cantharellales</taxon>
        <taxon>Hydnaceae</taxon>
        <taxon>Hydnum</taxon>
    </lineage>
</organism>
<dbReference type="EMBL" id="MU128941">
    <property type="protein sequence ID" value="KAF9516251.1"/>
    <property type="molecule type" value="Genomic_DNA"/>
</dbReference>
<reference evidence="2" key="1">
    <citation type="journal article" date="2020" name="Nat. Commun.">
        <title>Large-scale genome sequencing of mycorrhizal fungi provides insights into the early evolution of symbiotic traits.</title>
        <authorList>
            <person name="Miyauchi S."/>
            <person name="Kiss E."/>
            <person name="Kuo A."/>
            <person name="Drula E."/>
            <person name="Kohler A."/>
            <person name="Sanchez-Garcia M."/>
            <person name="Morin E."/>
            <person name="Andreopoulos B."/>
            <person name="Barry K.W."/>
            <person name="Bonito G."/>
            <person name="Buee M."/>
            <person name="Carver A."/>
            <person name="Chen C."/>
            <person name="Cichocki N."/>
            <person name="Clum A."/>
            <person name="Culley D."/>
            <person name="Crous P.W."/>
            <person name="Fauchery L."/>
            <person name="Girlanda M."/>
            <person name="Hayes R.D."/>
            <person name="Keri Z."/>
            <person name="LaButti K."/>
            <person name="Lipzen A."/>
            <person name="Lombard V."/>
            <person name="Magnuson J."/>
            <person name="Maillard F."/>
            <person name="Murat C."/>
            <person name="Nolan M."/>
            <person name="Ohm R.A."/>
            <person name="Pangilinan J."/>
            <person name="Pereira M.F."/>
            <person name="Perotto S."/>
            <person name="Peter M."/>
            <person name="Pfister S."/>
            <person name="Riley R."/>
            <person name="Sitrit Y."/>
            <person name="Stielow J.B."/>
            <person name="Szollosi G."/>
            <person name="Zifcakova L."/>
            <person name="Stursova M."/>
            <person name="Spatafora J.W."/>
            <person name="Tedersoo L."/>
            <person name="Vaario L.M."/>
            <person name="Yamada A."/>
            <person name="Yan M."/>
            <person name="Wang P."/>
            <person name="Xu J."/>
            <person name="Bruns T."/>
            <person name="Baldrian P."/>
            <person name="Vilgalys R."/>
            <person name="Dunand C."/>
            <person name="Henrissat B."/>
            <person name="Grigoriev I.V."/>
            <person name="Hibbett D."/>
            <person name="Nagy L.G."/>
            <person name="Martin F.M."/>
        </authorList>
    </citation>
    <scope>NUCLEOTIDE SEQUENCE</scope>
    <source>
        <strain evidence="2">UP504</strain>
    </source>
</reference>
<dbReference type="Proteomes" id="UP000886523">
    <property type="component" value="Unassembled WGS sequence"/>
</dbReference>
<accession>A0A9P6B244</accession>
<sequence>MSTPVSQVSPIPLPSPTIIRDRWTVNLRSVIHIQEGNPLPTPVSRPYEYLAEETISPAIGFPEQSGAVVSFHPKCSFYYLTFFVVTFVPAWAILPQPAGFDALERTYEPADPVIFPPGAKQYIRSVVHPTPPPISSPILLQDPRMVDGWQFTLQGIISHKCQSFPEGNTMRHEQEFITVPHWSLSPEVVGSEAEDESDGEEASPPVSPGLLYPLGAIVSNSMVWVTEADTQAEVRGENRVARNQRKKQKKAQNKKVWEERLEREWCLRASTSIQPDKEALDAWNAPSIYDSVDNSNTLDPLPSKHERASETVGKSMGSRIHYNHRNVLYDSGYEAGPSQAGPSRAGPRAGPSYHYPNSPPPCFEPLPASAMDDRLQEGHMIRDEGRAQEKHRREVEEFSPSCKLPLPRPSVNEASDVNSHVSWGAVVGALNEISQVETESYVTQGTLEEAATLSYMGHSIPPFPTIPSNPWYGRHADMREQLSTTGRLFQPGFGSG</sequence>
<evidence type="ECO:0000313" key="3">
    <source>
        <dbReference type="Proteomes" id="UP000886523"/>
    </source>
</evidence>
<comment type="caution">
    <text evidence="2">The sequence shown here is derived from an EMBL/GenBank/DDBJ whole genome shotgun (WGS) entry which is preliminary data.</text>
</comment>
<feature type="compositionally biased region" description="Acidic residues" evidence="1">
    <location>
        <begin position="192"/>
        <end position="201"/>
    </location>
</feature>
<evidence type="ECO:0000256" key="1">
    <source>
        <dbReference type="SAM" id="MobiDB-lite"/>
    </source>
</evidence>
<proteinExistence type="predicted"/>